<dbReference type="Pfam" id="PF09897">
    <property type="entry name" value="DUF2124"/>
    <property type="match status" value="1"/>
</dbReference>
<dbReference type="KEGG" id="mls:MSLAZ_2195"/>
<organism evidence="1 2">
    <name type="scientific">Methanosarcina lacustris Z-7289</name>
    <dbReference type="NCBI Taxonomy" id="1434111"/>
    <lineage>
        <taxon>Archaea</taxon>
        <taxon>Methanobacteriati</taxon>
        <taxon>Methanobacteriota</taxon>
        <taxon>Stenosarchaea group</taxon>
        <taxon>Methanomicrobia</taxon>
        <taxon>Methanosarcinales</taxon>
        <taxon>Methanosarcinaceae</taxon>
        <taxon>Methanosarcina</taxon>
    </lineage>
</organism>
<accession>A0A0E3S564</accession>
<proteinExistence type="predicted"/>
<protein>
    <recommendedName>
        <fullName evidence="3">DUF2124 domain-containing protein</fullName>
    </recommendedName>
</protein>
<sequence length="160" mass="17244">MPIINTSQGVGGILNSFRGLVEGAEKITFVGTPGFCTPFAELLGFVVRDRKLVFIPNLDFEKARSISMAPEGMQLGEPVDAHADVVVLLGGLAMPKIGTSSEKAGEIASKVLEGSKKGKIIGVCFQSMFIQQKWDEVINFDYIINADLAVDVLETSTTRH</sequence>
<dbReference type="PIRSF" id="PIRSF004962">
    <property type="entry name" value="UCP004962"/>
    <property type="match status" value="1"/>
</dbReference>
<gene>
    <name evidence="1" type="ORF">MSLAZ_2195</name>
</gene>
<dbReference type="PATRIC" id="fig|1434111.4.peg.2921"/>
<reference evidence="1 2" key="1">
    <citation type="submission" date="2014-07" db="EMBL/GenBank/DDBJ databases">
        <title>Methanogenic archaea and the global carbon cycle.</title>
        <authorList>
            <person name="Henriksen J.R."/>
            <person name="Luke J."/>
            <person name="Reinhart S."/>
            <person name="Benedict M.N."/>
            <person name="Youngblut N.D."/>
            <person name="Metcalf M.E."/>
            <person name="Whitaker R.J."/>
            <person name="Metcalf W.W."/>
        </authorList>
    </citation>
    <scope>NUCLEOTIDE SEQUENCE [LARGE SCALE GENOMIC DNA]</scope>
    <source>
        <strain evidence="1 2">Z-7289</strain>
    </source>
</reference>
<dbReference type="AlphaFoldDB" id="A0A0E3S564"/>
<dbReference type="InterPro" id="IPR009183">
    <property type="entry name" value="UCP004962"/>
</dbReference>
<evidence type="ECO:0000313" key="2">
    <source>
        <dbReference type="Proteomes" id="UP000033072"/>
    </source>
</evidence>
<evidence type="ECO:0000313" key="1">
    <source>
        <dbReference type="EMBL" id="AKB75456.1"/>
    </source>
</evidence>
<dbReference type="Gene3D" id="3.40.50.2300">
    <property type="match status" value="1"/>
</dbReference>
<dbReference type="STRING" id="1434111.MSLAZ_2195"/>
<name>A0A0E3S564_9EURY</name>
<dbReference type="HOGENOM" id="CLU_1682726_0_0_2"/>
<dbReference type="Proteomes" id="UP000033072">
    <property type="component" value="Chromosome"/>
</dbReference>
<dbReference type="GeneID" id="24807006"/>
<dbReference type="OrthoDB" id="64681at2157"/>
<evidence type="ECO:0008006" key="3">
    <source>
        <dbReference type="Google" id="ProtNLM"/>
    </source>
</evidence>
<keyword evidence="2" id="KW-1185">Reference proteome</keyword>
<dbReference type="RefSeq" id="WP_048126982.1">
    <property type="nucleotide sequence ID" value="NZ_CP009515.1"/>
</dbReference>
<dbReference type="EMBL" id="CP009515">
    <property type="protein sequence ID" value="AKB75456.1"/>
    <property type="molecule type" value="Genomic_DNA"/>
</dbReference>